<feature type="transmembrane region" description="Helical" evidence="1">
    <location>
        <begin position="126"/>
        <end position="154"/>
    </location>
</feature>
<feature type="transmembrane region" description="Helical" evidence="1">
    <location>
        <begin position="239"/>
        <end position="260"/>
    </location>
</feature>
<dbReference type="STRING" id="1454006.AW14_03610"/>
<protein>
    <submittedName>
        <fullName evidence="2">Membrane protein</fullName>
    </submittedName>
</protein>
<dbReference type="RefSeq" id="WP_044637557.1">
    <property type="nucleotide sequence ID" value="NZ_CP007202.1"/>
</dbReference>
<feature type="transmembrane region" description="Helical" evidence="1">
    <location>
        <begin position="41"/>
        <end position="64"/>
    </location>
</feature>
<dbReference type="EMBL" id="CP007202">
    <property type="protein sequence ID" value="AJR02860.1"/>
    <property type="molecule type" value="Genomic_DNA"/>
</dbReference>
<keyword evidence="1" id="KW-0472">Membrane</keyword>
<keyword evidence="3" id="KW-1185">Reference proteome</keyword>
<dbReference type="InterPro" id="IPR045625">
    <property type="entry name" value="DUF6427"/>
</dbReference>
<dbReference type="HOGENOM" id="CLU_077386_0_0_10"/>
<feature type="transmembrane region" description="Helical" evidence="1">
    <location>
        <begin position="161"/>
        <end position="182"/>
    </location>
</feature>
<feature type="transmembrane region" description="Helical" evidence="1">
    <location>
        <begin position="76"/>
        <end position="106"/>
    </location>
</feature>
<reference evidence="2 3" key="1">
    <citation type="submission" date="2014-02" db="EMBL/GenBank/DDBJ databases">
        <authorList>
            <person name="Young C.-C."/>
            <person name="Hameed A."/>
            <person name="Huang H.-C."/>
            <person name="Shahina M."/>
        </authorList>
    </citation>
    <scope>NUCLEOTIDE SEQUENCE [LARGE SCALE GENOMIC DNA]</scope>
    <source>
        <strain evidence="2 3">CC-SAMT-1</strain>
    </source>
</reference>
<sequence>MIASIFSKSKPINFIIVFFITVLAFFMARKNLIINDFSVGFIFKQLGMFLLCCLTILVINFIIYKNNLTNKNNYDILLFSLFLLLFYQTTNNTYILLSNFFVLLGLRRLISLHTQKSIKKKLFDAAFWFGIATLFYFWSGLFFILTIISLLLYTDNNIRHWIIPFVGYLTVFIIAISVWLITNRDVTFSFNLKDFISFDFSIYNTTNYLIGTTFALSFGIWASIFYVQNIKKKKKSLRVSFKIVMLAAVIAFFVIILSPLKTGSEFLFAFAPLAIIITNYLQTIQENWFKEVFLSMLFVVPFLLLLL</sequence>
<gene>
    <name evidence="2" type="ORF">AW14_03610</name>
</gene>
<proteinExistence type="predicted"/>
<feature type="transmembrane region" description="Helical" evidence="1">
    <location>
        <begin position="12"/>
        <end position="29"/>
    </location>
</feature>
<dbReference type="KEGG" id="sze:AW14_03610"/>
<feature type="transmembrane region" description="Helical" evidence="1">
    <location>
        <begin position="266"/>
        <end position="281"/>
    </location>
</feature>
<feature type="transmembrane region" description="Helical" evidence="1">
    <location>
        <begin position="208"/>
        <end position="227"/>
    </location>
</feature>
<evidence type="ECO:0000313" key="2">
    <source>
        <dbReference type="EMBL" id="AJR02860.1"/>
    </source>
</evidence>
<dbReference type="Proteomes" id="UP000032229">
    <property type="component" value="Chromosome"/>
</dbReference>
<feature type="transmembrane region" description="Helical" evidence="1">
    <location>
        <begin position="288"/>
        <end position="306"/>
    </location>
</feature>
<evidence type="ECO:0000313" key="3">
    <source>
        <dbReference type="Proteomes" id="UP000032229"/>
    </source>
</evidence>
<dbReference type="AlphaFoldDB" id="A0A0C5WJE3"/>
<keyword evidence="1" id="KW-0812">Transmembrane</keyword>
<name>A0A0C5WJE3_9FLAO</name>
<accession>A0A0C5WJE3</accession>
<keyword evidence="1" id="KW-1133">Transmembrane helix</keyword>
<evidence type="ECO:0000256" key="1">
    <source>
        <dbReference type="SAM" id="Phobius"/>
    </source>
</evidence>
<organism evidence="2 3">
    <name type="scientific">Siansivirga zeaxanthinifaciens CC-SAMT-1</name>
    <dbReference type="NCBI Taxonomy" id="1454006"/>
    <lineage>
        <taxon>Bacteria</taxon>
        <taxon>Pseudomonadati</taxon>
        <taxon>Bacteroidota</taxon>
        <taxon>Flavobacteriia</taxon>
        <taxon>Flavobacteriales</taxon>
        <taxon>Flavobacteriaceae</taxon>
        <taxon>Siansivirga</taxon>
    </lineage>
</organism>
<dbReference type="Pfam" id="PF19992">
    <property type="entry name" value="DUF6427"/>
    <property type="match status" value="1"/>
</dbReference>